<accession>A0A9W8HP41</accession>
<comment type="subcellular location">
    <subcellularLocation>
        <location evidence="1">Membrane</location>
        <topology evidence="1">Lipid-anchor</topology>
    </subcellularLocation>
</comment>
<name>A0A9W8HP41_9FUNG</name>
<dbReference type="GO" id="GO:0016020">
    <property type="term" value="C:membrane"/>
    <property type="evidence" value="ECO:0007669"/>
    <property type="project" value="UniProtKB-SubCell"/>
</dbReference>
<dbReference type="OrthoDB" id="60973at2759"/>
<protein>
    <recommendedName>
        <fullName evidence="5">CYRIA/CYRIB Rac1 binding domain-containing protein</fullName>
    </recommendedName>
</protein>
<reference evidence="6" key="1">
    <citation type="submission" date="2022-07" db="EMBL/GenBank/DDBJ databases">
        <title>Phylogenomic reconstructions and comparative analyses of Kickxellomycotina fungi.</title>
        <authorList>
            <person name="Reynolds N.K."/>
            <person name="Stajich J.E."/>
            <person name="Barry K."/>
            <person name="Grigoriev I.V."/>
            <person name="Crous P."/>
            <person name="Smith M.E."/>
        </authorList>
    </citation>
    <scope>NUCLEOTIDE SEQUENCE</scope>
    <source>
        <strain evidence="6">NRRL 1565</strain>
    </source>
</reference>
<keyword evidence="4" id="KW-0449">Lipoprotein</keyword>
<sequence>QRNAQYVKETFPEGDMVLRTGYELLERVRRYEDGSNEVRTAISQPTPENEAAAWQKIGPSVALLKECFEFAQSVEGVIPQILNELCNHATDEDAGRSDKNRGLARLLADLMQNAFAFDVLK</sequence>
<evidence type="ECO:0000259" key="5">
    <source>
        <dbReference type="Pfam" id="PF07159"/>
    </source>
</evidence>
<evidence type="ECO:0000256" key="4">
    <source>
        <dbReference type="ARBA" id="ARBA00023288"/>
    </source>
</evidence>
<dbReference type="InterPro" id="IPR039789">
    <property type="entry name" value="CYRI"/>
</dbReference>
<comment type="similarity">
    <text evidence="2">Belongs to the CYRI family.</text>
</comment>
<organism evidence="6 7">
    <name type="scientific">Coemansia guatemalensis</name>
    <dbReference type="NCBI Taxonomy" id="2761395"/>
    <lineage>
        <taxon>Eukaryota</taxon>
        <taxon>Fungi</taxon>
        <taxon>Fungi incertae sedis</taxon>
        <taxon>Zoopagomycota</taxon>
        <taxon>Kickxellomycotina</taxon>
        <taxon>Kickxellomycetes</taxon>
        <taxon>Kickxellales</taxon>
        <taxon>Kickxellaceae</taxon>
        <taxon>Coemansia</taxon>
    </lineage>
</organism>
<feature type="domain" description="CYRIA/CYRIB Rac1 binding" evidence="5">
    <location>
        <begin position="8"/>
        <end position="121"/>
    </location>
</feature>
<evidence type="ECO:0000256" key="2">
    <source>
        <dbReference type="ARBA" id="ARBA00005778"/>
    </source>
</evidence>
<dbReference type="GO" id="GO:0030833">
    <property type="term" value="P:regulation of actin filament polymerization"/>
    <property type="evidence" value="ECO:0007669"/>
    <property type="project" value="InterPro"/>
</dbReference>
<dbReference type="PANTHER" id="PTHR12422">
    <property type="entry name" value="GH09096P"/>
    <property type="match status" value="1"/>
</dbReference>
<evidence type="ECO:0000256" key="1">
    <source>
        <dbReference type="ARBA" id="ARBA00004635"/>
    </source>
</evidence>
<dbReference type="InterPro" id="IPR009828">
    <property type="entry name" value="CYRIA/CYRIB_Rac1-bd"/>
</dbReference>
<keyword evidence="7" id="KW-1185">Reference proteome</keyword>
<feature type="non-terminal residue" evidence="6">
    <location>
        <position position="121"/>
    </location>
</feature>
<feature type="non-terminal residue" evidence="6">
    <location>
        <position position="1"/>
    </location>
</feature>
<dbReference type="EMBL" id="JANBUO010002127">
    <property type="protein sequence ID" value="KAJ2795645.1"/>
    <property type="molecule type" value="Genomic_DNA"/>
</dbReference>
<dbReference type="AlphaFoldDB" id="A0A9W8HP41"/>
<dbReference type="GO" id="GO:0031267">
    <property type="term" value="F:small GTPase binding"/>
    <property type="evidence" value="ECO:0007669"/>
    <property type="project" value="InterPro"/>
</dbReference>
<evidence type="ECO:0000256" key="3">
    <source>
        <dbReference type="ARBA" id="ARBA00023136"/>
    </source>
</evidence>
<dbReference type="Pfam" id="PF07159">
    <property type="entry name" value="CYRIA-B_Rac1-bd"/>
    <property type="match status" value="1"/>
</dbReference>
<evidence type="ECO:0000313" key="6">
    <source>
        <dbReference type="EMBL" id="KAJ2795645.1"/>
    </source>
</evidence>
<keyword evidence="3" id="KW-0472">Membrane</keyword>
<gene>
    <name evidence="6" type="ORF">H4R20_005808</name>
</gene>
<proteinExistence type="inferred from homology"/>
<comment type="caution">
    <text evidence="6">The sequence shown here is derived from an EMBL/GenBank/DDBJ whole genome shotgun (WGS) entry which is preliminary data.</text>
</comment>
<evidence type="ECO:0000313" key="7">
    <source>
        <dbReference type="Proteomes" id="UP001140094"/>
    </source>
</evidence>
<dbReference type="Proteomes" id="UP001140094">
    <property type="component" value="Unassembled WGS sequence"/>
</dbReference>